<evidence type="ECO:0000313" key="9">
    <source>
        <dbReference type="Proteomes" id="UP000543804"/>
    </source>
</evidence>
<evidence type="ECO:0000256" key="1">
    <source>
        <dbReference type="ARBA" id="ARBA00004496"/>
    </source>
</evidence>
<dbReference type="InterPro" id="IPR001127">
    <property type="entry name" value="PTS_EIIA_1_perm"/>
</dbReference>
<keyword evidence="9" id="KW-1185">Reference proteome</keyword>
<sequence length="159" mass="17046">MKNEPASYQIIAPISGKIIELSTVPDPVFSEKLTGDGLAILAASDEVLAPCDGEITLFFDTKHAFAITTSAGVQVLVHVGLDTVIMEGDGITALHHTGDKVKAGTPILRLDLPLLEKRHINLISPVLIVNYDKVRRLVTPERPGERVAAGEDAVLEYAV</sequence>
<protein>
    <submittedName>
        <fullName evidence="8">PTS glucose transporter subunit IIA</fullName>
    </submittedName>
</protein>
<name>A0A848B7L9_9FIRM</name>
<dbReference type="NCBIfam" id="TIGR00830">
    <property type="entry name" value="PTBA"/>
    <property type="match status" value="1"/>
</dbReference>
<proteinExistence type="predicted"/>
<dbReference type="GO" id="GO:0016301">
    <property type="term" value="F:kinase activity"/>
    <property type="evidence" value="ECO:0007669"/>
    <property type="project" value="UniProtKB-KW"/>
</dbReference>
<dbReference type="SUPFAM" id="SSF51261">
    <property type="entry name" value="Duplicated hybrid motif"/>
    <property type="match status" value="1"/>
</dbReference>
<dbReference type="GO" id="GO:0009401">
    <property type="term" value="P:phosphoenolpyruvate-dependent sugar phosphotransferase system"/>
    <property type="evidence" value="ECO:0007669"/>
    <property type="project" value="UniProtKB-KW"/>
</dbReference>
<dbReference type="PANTHER" id="PTHR45008">
    <property type="entry name" value="PTS SYSTEM GLUCOSE-SPECIFIC EIIA COMPONENT"/>
    <property type="match status" value="1"/>
</dbReference>
<comment type="caution">
    <text evidence="8">The sequence shown here is derived from an EMBL/GenBank/DDBJ whole genome shotgun (WGS) entry which is preliminary data.</text>
</comment>
<comment type="subcellular location">
    <subcellularLocation>
        <location evidence="1">Cytoplasm</location>
    </subcellularLocation>
</comment>
<evidence type="ECO:0000256" key="2">
    <source>
        <dbReference type="ARBA" id="ARBA00022448"/>
    </source>
</evidence>
<evidence type="ECO:0000259" key="7">
    <source>
        <dbReference type="PROSITE" id="PS51093"/>
    </source>
</evidence>
<dbReference type="PROSITE" id="PS00371">
    <property type="entry name" value="PTS_EIIA_TYPE_1_HIS"/>
    <property type="match status" value="1"/>
</dbReference>
<evidence type="ECO:0000256" key="5">
    <source>
        <dbReference type="ARBA" id="ARBA00022683"/>
    </source>
</evidence>
<keyword evidence="3 8" id="KW-0762">Sugar transport</keyword>
<keyword evidence="4" id="KW-0808">Transferase</keyword>
<dbReference type="Gene3D" id="2.70.70.10">
    <property type="entry name" value="Glucose Permease (Domain IIA)"/>
    <property type="match status" value="1"/>
</dbReference>
<feature type="domain" description="PTS EIIA type-1" evidence="7">
    <location>
        <begin position="26"/>
        <end position="130"/>
    </location>
</feature>
<dbReference type="GO" id="GO:0005737">
    <property type="term" value="C:cytoplasm"/>
    <property type="evidence" value="ECO:0007669"/>
    <property type="project" value="UniProtKB-SubCell"/>
</dbReference>
<evidence type="ECO:0000256" key="4">
    <source>
        <dbReference type="ARBA" id="ARBA00022679"/>
    </source>
</evidence>
<organism evidence="8 9">
    <name type="scientific">Selenomonas bovis</name>
    <dbReference type="NCBI Taxonomy" id="416586"/>
    <lineage>
        <taxon>Bacteria</taxon>
        <taxon>Bacillati</taxon>
        <taxon>Bacillota</taxon>
        <taxon>Negativicutes</taxon>
        <taxon>Selenomonadales</taxon>
        <taxon>Selenomonadaceae</taxon>
        <taxon>Selenomonas</taxon>
    </lineage>
</organism>
<dbReference type="PANTHER" id="PTHR45008:SF1">
    <property type="entry name" value="PTS SYSTEM GLUCOSE-SPECIFIC EIIA COMPONENT"/>
    <property type="match status" value="1"/>
</dbReference>
<keyword evidence="2" id="KW-0813">Transport</keyword>
<evidence type="ECO:0000256" key="3">
    <source>
        <dbReference type="ARBA" id="ARBA00022597"/>
    </source>
</evidence>
<dbReference type="InterPro" id="IPR050890">
    <property type="entry name" value="PTS_EIIA_component"/>
</dbReference>
<keyword evidence="5" id="KW-0598">Phosphotransferase system</keyword>
<keyword evidence="6" id="KW-0418">Kinase</keyword>
<dbReference type="FunFam" id="2.70.70.10:FF:000001">
    <property type="entry name" value="PTS system glucose-specific IIA component"/>
    <property type="match status" value="1"/>
</dbReference>
<dbReference type="InterPro" id="IPR011055">
    <property type="entry name" value="Dup_hybrid_motif"/>
</dbReference>
<evidence type="ECO:0000256" key="6">
    <source>
        <dbReference type="ARBA" id="ARBA00022777"/>
    </source>
</evidence>
<evidence type="ECO:0000313" key="8">
    <source>
        <dbReference type="EMBL" id="NMD99208.1"/>
    </source>
</evidence>
<accession>A0A848B7L9</accession>
<gene>
    <name evidence="8" type="ORF">HF878_06940</name>
</gene>
<dbReference type="AlphaFoldDB" id="A0A848B7L9"/>
<dbReference type="EMBL" id="JABAFA010000023">
    <property type="protein sequence ID" value="NMD99208.1"/>
    <property type="molecule type" value="Genomic_DNA"/>
</dbReference>
<dbReference type="PROSITE" id="PS51093">
    <property type="entry name" value="PTS_EIIA_TYPE_1"/>
    <property type="match status" value="1"/>
</dbReference>
<reference evidence="8 9" key="1">
    <citation type="submission" date="2020-04" db="EMBL/GenBank/DDBJ databases">
        <authorList>
            <person name="Hitch T.C.A."/>
            <person name="Wylensek D."/>
            <person name="Clavel T."/>
        </authorList>
    </citation>
    <scope>NUCLEOTIDE SEQUENCE [LARGE SCALE GENOMIC DNA]</scope>
    <source>
        <strain evidence="8 9">PG-130-P53-12</strain>
    </source>
</reference>
<dbReference type="RefSeq" id="WP_170077603.1">
    <property type="nucleotide sequence ID" value="NZ_JABAFA010000023.1"/>
</dbReference>
<dbReference type="Pfam" id="PF00358">
    <property type="entry name" value="PTS_EIIA_1"/>
    <property type="match status" value="1"/>
</dbReference>
<dbReference type="Proteomes" id="UP000543804">
    <property type="component" value="Unassembled WGS sequence"/>
</dbReference>